<protein>
    <submittedName>
        <fullName evidence="1">Uncharacterized protein</fullName>
    </submittedName>
</protein>
<dbReference type="Proteomes" id="UP001165960">
    <property type="component" value="Unassembled WGS sequence"/>
</dbReference>
<comment type="caution">
    <text evidence="1">The sequence shown here is derived from an EMBL/GenBank/DDBJ whole genome shotgun (WGS) entry which is preliminary data.</text>
</comment>
<gene>
    <name evidence="1" type="ORF">DSO57_1024048</name>
</gene>
<organism evidence="1 2">
    <name type="scientific">Entomophthora muscae</name>
    <dbReference type="NCBI Taxonomy" id="34485"/>
    <lineage>
        <taxon>Eukaryota</taxon>
        <taxon>Fungi</taxon>
        <taxon>Fungi incertae sedis</taxon>
        <taxon>Zoopagomycota</taxon>
        <taxon>Entomophthoromycotina</taxon>
        <taxon>Entomophthoromycetes</taxon>
        <taxon>Entomophthorales</taxon>
        <taxon>Entomophthoraceae</taxon>
        <taxon>Entomophthora</taxon>
    </lineage>
</organism>
<dbReference type="EMBL" id="QTSX02007228">
    <property type="protein sequence ID" value="KAJ9049471.1"/>
    <property type="molecule type" value="Genomic_DNA"/>
</dbReference>
<accession>A0ACC2RH98</accession>
<evidence type="ECO:0000313" key="1">
    <source>
        <dbReference type="EMBL" id="KAJ9049471.1"/>
    </source>
</evidence>
<reference evidence="1" key="1">
    <citation type="submission" date="2022-04" db="EMBL/GenBank/DDBJ databases">
        <title>Genome of the entomopathogenic fungus Entomophthora muscae.</title>
        <authorList>
            <person name="Elya C."/>
            <person name="Lovett B.R."/>
            <person name="Lee E."/>
            <person name="Macias A.M."/>
            <person name="Hajek A.E."/>
            <person name="De Bivort B.L."/>
            <person name="Kasson M.T."/>
            <person name="De Fine Licht H.H."/>
            <person name="Stajich J.E."/>
        </authorList>
    </citation>
    <scope>NUCLEOTIDE SEQUENCE</scope>
    <source>
        <strain evidence="1">Berkeley</strain>
    </source>
</reference>
<evidence type="ECO:0000313" key="2">
    <source>
        <dbReference type="Proteomes" id="UP001165960"/>
    </source>
</evidence>
<proteinExistence type="predicted"/>
<sequence length="249" mass="28297">MNLPDFILLEILTYIERSKLRQLLGLNRRFKALIVEVALTTVVLDKPVIEALRGSSRKRDLVVYATLMTDQVYELKELFKNIRELTIESAMIPRMSLFKMVSSYHSLRALDLFYCDADPIIAFAIAQSRNLTALRAPNFNLSKPQLLKFLSFLSLPYLNSLSIIVDRLDKQVLGMINKAGSKLESLELLSSSASLDISEGLDCIWVKLKSLKISLADKFPETHAAVIFPYNFPQISSLFFSFSLQDRLL</sequence>
<keyword evidence="2" id="KW-1185">Reference proteome</keyword>
<name>A0ACC2RH98_9FUNG</name>